<gene>
    <name evidence="1" type="ORF">F511_09477</name>
</gene>
<name>A0A2Z7A369_9LAMI</name>
<organism evidence="1 2">
    <name type="scientific">Dorcoceras hygrometricum</name>
    <dbReference type="NCBI Taxonomy" id="472368"/>
    <lineage>
        <taxon>Eukaryota</taxon>
        <taxon>Viridiplantae</taxon>
        <taxon>Streptophyta</taxon>
        <taxon>Embryophyta</taxon>
        <taxon>Tracheophyta</taxon>
        <taxon>Spermatophyta</taxon>
        <taxon>Magnoliopsida</taxon>
        <taxon>eudicotyledons</taxon>
        <taxon>Gunneridae</taxon>
        <taxon>Pentapetalae</taxon>
        <taxon>asterids</taxon>
        <taxon>lamiids</taxon>
        <taxon>Lamiales</taxon>
        <taxon>Gesneriaceae</taxon>
        <taxon>Didymocarpoideae</taxon>
        <taxon>Trichosporeae</taxon>
        <taxon>Loxocarpinae</taxon>
        <taxon>Dorcoceras</taxon>
    </lineage>
</organism>
<sequence length="343" mass="38676">MGSNPSTESNHTTEITARNKIQVLCMRRQGTMESSTHKGAKELKHSSNNHRQRIVATGCVHSLTQRILFELQERLTRVDHSSRLFIQTQQLLAQYQSQLQCTTSRNTRNTSRNISNNGVSSSALRLTQRILFELQERLTRVDHSSRLFIQTQQLLAQYQSQLQCTTSRNTRNTSRNISNNGVSSSALLNHKEITLLFVYGSSDINIIHLPFFRSGKDPLEDLIYTSCTDPIQQPAAARTPRLYTSPRLCQSLVLCLFHSRITVLCSTADSADVKVADPSVVSTADPDFLLLQLEGKLEDLIYTSCTDPIQQPAAARTPRLYTSPRLCQSLALRLCEKGYKHRV</sequence>
<protein>
    <submittedName>
        <fullName evidence="1">Uncharacterized protein</fullName>
    </submittedName>
</protein>
<evidence type="ECO:0000313" key="1">
    <source>
        <dbReference type="EMBL" id="KZV15859.1"/>
    </source>
</evidence>
<keyword evidence="2" id="KW-1185">Reference proteome</keyword>
<proteinExistence type="predicted"/>
<evidence type="ECO:0000313" key="2">
    <source>
        <dbReference type="Proteomes" id="UP000250235"/>
    </source>
</evidence>
<dbReference type="Proteomes" id="UP000250235">
    <property type="component" value="Unassembled WGS sequence"/>
</dbReference>
<accession>A0A2Z7A369</accession>
<reference evidence="1 2" key="1">
    <citation type="journal article" date="2015" name="Proc. Natl. Acad. Sci. U.S.A.">
        <title>The resurrection genome of Boea hygrometrica: A blueprint for survival of dehydration.</title>
        <authorList>
            <person name="Xiao L."/>
            <person name="Yang G."/>
            <person name="Zhang L."/>
            <person name="Yang X."/>
            <person name="Zhao S."/>
            <person name="Ji Z."/>
            <person name="Zhou Q."/>
            <person name="Hu M."/>
            <person name="Wang Y."/>
            <person name="Chen M."/>
            <person name="Xu Y."/>
            <person name="Jin H."/>
            <person name="Xiao X."/>
            <person name="Hu G."/>
            <person name="Bao F."/>
            <person name="Hu Y."/>
            <person name="Wan P."/>
            <person name="Li L."/>
            <person name="Deng X."/>
            <person name="Kuang T."/>
            <person name="Xiang C."/>
            <person name="Zhu J.K."/>
            <person name="Oliver M.J."/>
            <person name="He Y."/>
        </authorList>
    </citation>
    <scope>NUCLEOTIDE SEQUENCE [LARGE SCALE GENOMIC DNA]</scope>
    <source>
        <strain evidence="2">cv. XS01</strain>
    </source>
</reference>
<dbReference type="AlphaFoldDB" id="A0A2Z7A369"/>
<dbReference type="EMBL" id="KV019604">
    <property type="protein sequence ID" value="KZV15859.1"/>
    <property type="molecule type" value="Genomic_DNA"/>
</dbReference>